<accession>A0ABX7WNS7</accession>
<reference evidence="1 2" key="1">
    <citation type="submission" date="2021-04" db="EMBL/GenBank/DDBJ databases">
        <title>Genomics, taxonomy and metabolism of representatives of sulfur bacteria of the genus Thiothrix: Thiothrix fructosivorans QT, Thiothrix unzii A1T and three new species, Thiothrix subterranea sp. nov., Thiothrix litoralis sp. nov. and 'Candidatus Thiothrix anitrata' sp. nov.</title>
        <authorList>
            <person name="Ravin N.V."/>
            <person name="Smolyakov D."/>
            <person name="Rudenko T.S."/>
            <person name="Mardanov A.V."/>
            <person name="Beletsky A.V."/>
            <person name="Markov N.D."/>
            <person name="Fomenkov A.I."/>
            <person name="Roberts R.J."/>
            <person name="Karnachuk O.V."/>
            <person name="Novikov A."/>
            <person name="Grabovich M.Y."/>
        </authorList>
    </citation>
    <scope>NUCLEOTIDE SEQUENCE [LARGE SCALE GENOMIC DNA]</scope>
    <source>
        <strain evidence="1 2">AS</strain>
    </source>
</reference>
<gene>
    <name evidence="1" type="ORF">J9253_15825</name>
</gene>
<organism evidence="1 2">
    <name type="scientific">Thiothrix litoralis</name>
    <dbReference type="NCBI Taxonomy" id="2891210"/>
    <lineage>
        <taxon>Bacteria</taxon>
        <taxon>Pseudomonadati</taxon>
        <taxon>Pseudomonadota</taxon>
        <taxon>Gammaproteobacteria</taxon>
        <taxon>Thiotrichales</taxon>
        <taxon>Thiotrichaceae</taxon>
        <taxon>Thiothrix</taxon>
    </lineage>
</organism>
<dbReference type="PANTHER" id="PTHR40267:SF1">
    <property type="entry name" value="BLR3294 PROTEIN"/>
    <property type="match status" value="1"/>
</dbReference>
<evidence type="ECO:0000313" key="1">
    <source>
        <dbReference type="EMBL" id="QTR45459.1"/>
    </source>
</evidence>
<dbReference type="Proteomes" id="UP000672039">
    <property type="component" value="Chromosome"/>
</dbReference>
<keyword evidence="2" id="KW-1185">Reference proteome</keyword>
<evidence type="ECO:0000313" key="2">
    <source>
        <dbReference type="Proteomes" id="UP000672039"/>
    </source>
</evidence>
<dbReference type="EMBL" id="CP072801">
    <property type="protein sequence ID" value="QTR45459.1"/>
    <property type="molecule type" value="Genomic_DNA"/>
</dbReference>
<dbReference type="InterPro" id="IPR053714">
    <property type="entry name" value="Iso_Racemase_Enz_sf"/>
</dbReference>
<name>A0ABX7WNS7_9GAMM</name>
<evidence type="ECO:0008006" key="3">
    <source>
        <dbReference type="Google" id="ProtNLM"/>
    </source>
</evidence>
<dbReference type="InterPro" id="IPR026286">
    <property type="entry name" value="MaiA/AMDase"/>
</dbReference>
<proteinExistence type="predicted"/>
<dbReference type="RefSeq" id="WP_210221870.1">
    <property type="nucleotide sequence ID" value="NZ_CP072801.1"/>
</dbReference>
<dbReference type="PANTHER" id="PTHR40267">
    <property type="entry name" value="BLR3294 PROTEIN"/>
    <property type="match status" value="1"/>
</dbReference>
<sequence>MSCAVPTIGFITPPAWFEPAVAEFPTVIEETVRVQQAPLLLPDFDFQLKSIAAPSIQEHLNLNARSLKAMSCELIAQVGTPFAWAGTQSEAEARARCDAMQQAAGIPCIMTALAIVDGLRAFGVSTIAINCPYYEPDWRDQFSAFMGQCGFKVLMAANLHDLGLTEPGKSLKDYYTLSQDLTNRSFLALAKAAPDAEVIVIPGTAVRTLPILATLEAEMGKPIVAADTILYWAIARHLGLTLKSVMGTCARLDN</sequence>
<dbReference type="Gene3D" id="3.40.50.12500">
    <property type="match status" value="1"/>
</dbReference>
<dbReference type="Pfam" id="PF17645">
    <property type="entry name" value="Amdase"/>
    <property type="match status" value="1"/>
</dbReference>
<protein>
    <recommendedName>
        <fullName evidence="3">Maleate isomerase</fullName>
    </recommendedName>
</protein>